<evidence type="ECO:0000256" key="9">
    <source>
        <dbReference type="ARBA" id="ARBA00022490"/>
    </source>
</evidence>
<gene>
    <name evidence="23" type="primary">pheA</name>
    <name evidence="23" type="ORF">ENS64_10915</name>
</gene>
<accession>A0A7C4LLJ9</accession>
<feature type="domain" description="ACT" evidence="22">
    <location>
        <begin position="302"/>
        <end position="379"/>
    </location>
</feature>
<evidence type="ECO:0000256" key="3">
    <source>
        <dbReference type="ARBA" id="ARBA00004496"/>
    </source>
</evidence>
<dbReference type="InterPro" id="IPR002912">
    <property type="entry name" value="ACT_dom"/>
</dbReference>
<dbReference type="PANTHER" id="PTHR21022:SF19">
    <property type="entry name" value="PREPHENATE DEHYDRATASE-RELATED"/>
    <property type="match status" value="1"/>
</dbReference>
<evidence type="ECO:0000256" key="6">
    <source>
        <dbReference type="ARBA" id="ARBA00012404"/>
    </source>
</evidence>
<dbReference type="InterPro" id="IPR008242">
    <property type="entry name" value="Chor_mutase/pphenate_deHydtase"/>
</dbReference>
<evidence type="ECO:0000256" key="14">
    <source>
        <dbReference type="ARBA" id="ARBA00023239"/>
    </source>
</evidence>
<comment type="catalytic activity">
    <reaction evidence="18">
        <text>prephenate + H(+) = 3-phenylpyruvate + CO2 + H2O</text>
        <dbReference type="Rhea" id="RHEA:21648"/>
        <dbReference type="ChEBI" id="CHEBI:15377"/>
        <dbReference type="ChEBI" id="CHEBI:15378"/>
        <dbReference type="ChEBI" id="CHEBI:16526"/>
        <dbReference type="ChEBI" id="CHEBI:18005"/>
        <dbReference type="ChEBI" id="CHEBI:29934"/>
        <dbReference type="EC" id="4.2.1.51"/>
    </reaction>
</comment>
<evidence type="ECO:0000256" key="2">
    <source>
        <dbReference type="ARBA" id="ARBA00002364"/>
    </source>
</evidence>
<dbReference type="SMART" id="SM00830">
    <property type="entry name" value="CM_2"/>
    <property type="match status" value="1"/>
</dbReference>
<evidence type="ECO:0000259" key="22">
    <source>
        <dbReference type="PROSITE" id="PS51671"/>
    </source>
</evidence>
<protein>
    <recommendedName>
        <fullName evidence="8">Bifunctional chorismate mutase/prephenate dehydratase</fullName>
        <ecNumber evidence="7">4.2.1.51</ecNumber>
        <ecNumber evidence="6">5.4.99.5</ecNumber>
    </recommendedName>
    <alternativeName>
        <fullName evidence="17">Chorismate mutase-prephenate dehydratase</fullName>
    </alternativeName>
    <alternativeName>
        <fullName evidence="16">p-protein</fullName>
    </alternativeName>
</protein>
<reference evidence="23" key="1">
    <citation type="journal article" date="2020" name="mSystems">
        <title>Genome- and Community-Level Interaction Insights into Carbon Utilization and Element Cycling Functions of Hydrothermarchaeota in Hydrothermal Sediment.</title>
        <authorList>
            <person name="Zhou Z."/>
            <person name="Liu Y."/>
            <person name="Xu W."/>
            <person name="Pan J."/>
            <person name="Luo Z.H."/>
            <person name="Li M."/>
        </authorList>
    </citation>
    <scope>NUCLEOTIDE SEQUENCE [LARGE SCALE GENOMIC DNA]</scope>
    <source>
        <strain evidence="23">SpSt-508</strain>
    </source>
</reference>
<feature type="compositionally biased region" description="Low complexity" evidence="20">
    <location>
        <begin position="13"/>
        <end position="28"/>
    </location>
</feature>
<keyword evidence="10" id="KW-0028">Amino-acid biosynthesis</keyword>
<evidence type="ECO:0000256" key="20">
    <source>
        <dbReference type="SAM" id="MobiDB-lite"/>
    </source>
</evidence>
<evidence type="ECO:0000256" key="15">
    <source>
        <dbReference type="ARBA" id="ARBA00023268"/>
    </source>
</evidence>
<proteinExistence type="predicted"/>
<dbReference type="CDD" id="cd04905">
    <property type="entry name" value="ACT_CM-PDT"/>
    <property type="match status" value="1"/>
</dbReference>
<dbReference type="InterPro" id="IPR045865">
    <property type="entry name" value="ACT-like_dom_sf"/>
</dbReference>
<evidence type="ECO:0000256" key="1">
    <source>
        <dbReference type="ARBA" id="ARBA00000824"/>
    </source>
</evidence>
<dbReference type="GO" id="GO:0009094">
    <property type="term" value="P:L-phenylalanine biosynthetic process"/>
    <property type="evidence" value="ECO:0007669"/>
    <property type="project" value="UniProtKB-UniPathway"/>
</dbReference>
<feature type="compositionally biased region" description="Basic residues" evidence="20">
    <location>
        <begin position="1"/>
        <end position="12"/>
    </location>
</feature>
<comment type="caution">
    <text evidence="23">The sequence shown here is derived from an EMBL/GenBank/DDBJ whole genome shotgun (WGS) entry which is preliminary data.</text>
</comment>
<dbReference type="UniPathway" id="UPA00120">
    <property type="reaction ID" value="UER00203"/>
</dbReference>
<dbReference type="PIRSF" id="PIRSF001500">
    <property type="entry name" value="Chor_mut_pdt_Ppr"/>
    <property type="match status" value="1"/>
</dbReference>
<comment type="pathway">
    <text evidence="4">Amino-acid biosynthesis; L-phenylalanine biosynthesis; phenylpyruvate from prephenate: step 1/1.</text>
</comment>
<evidence type="ECO:0000256" key="12">
    <source>
        <dbReference type="ARBA" id="ARBA00023222"/>
    </source>
</evidence>
<comment type="subcellular location">
    <subcellularLocation>
        <location evidence="3">Cytoplasm</location>
    </subcellularLocation>
</comment>
<dbReference type="InterPro" id="IPR001086">
    <property type="entry name" value="Preph_deHydtase"/>
</dbReference>
<comment type="function">
    <text evidence="2">Catalyzes the Claisen rearrangement of chorismate to prephenate and the decarboxylation/dehydration of prephenate to phenylpyruvate.</text>
</comment>
<dbReference type="Gene3D" id="3.40.190.10">
    <property type="entry name" value="Periplasmic binding protein-like II"/>
    <property type="match status" value="2"/>
</dbReference>
<dbReference type="NCBIfam" id="NF008865">
    <property type="entry name" value="PRK11898.1"/>
    <property type="match status" value="1"/>
</dbReference>
<dbReference type="GO" id="GO:0004664">
    <property type="term" value="F:prephenate dehydratase activity"/>
    <property type="evidence" value="ECO:0007669"/>
    <property type="project" value="UniProtKB-EC"/>
</dbReference>
<dbReference type="CDD" id="cd13630">
    <property type="entry name" value="PBP2_PDT_1"/>
    <property type="match status" value="1"/>
</dbReference>
<dbReference type="Pfam" id="PF00800">
    <property type="entry name" value="PDT"/>
    <property type="match status" value="1"/>
</dbReference>
<evidence type="ECO:0000256" key="4">
    <source>
        <dbReference type="ARBA" id="ARBA00004741"/>
    </source>
</evidence>
<dbReference type="AlphaFoldDB" id="A0A7C4LLJ9"/>
<dbReference type="Pfam" id="PF01817">
    <property type="entry name" value="CM_2"/>
    <property type="match status" value="1"/>
</dbReference>
<dbReference type="GO" id="GO:0004106">
    <property type="term" value="F:chorismate mutase activity"/>
    <property type="evidence" value="ECO:0007669"/>
    <property type="project" value="UniProtKB-EC"/>
</dbReference>
<sequence length="385" mass="42528">MASKQVPKKRLKPSTAPPSSLSRPASPAGNSKVPTEQDLRRIDQEILKLVNRRAEATARMIEQAHDRRSVVYDPRADDDLYAQLEADNPGPLAGRAVRGIFRQILSAVRNQVRPQRVAYLGPAFSFTHLAALERFGESADLIPVNTIAAVFEEVNRGHADFGMVPIENSTDGRIIDTLDMFTRLPLRICGEVQLAIHHNLLGRSPRAEITEIYSKPQALSQCRDWLSRNMPHARPIEVASTSTAAQLARDKPGVGAIASRQAALEYQLDVLAESIEDNKNNVTRFAVIGDKPVGPTGRDRTSLLLQIPHKPGALSDALNIFKQGKINLTWIESFPLRGPESGYIFFIDCEGHAKDPKVKKALEELAKMAVRMEVLGSYPRSEPVD</sequence>
<dbReference type="EMBL" id="DSVQ01000015">
    <property type="protein sequence ID" value="HGT39755.1"/>
    <property type="molecule type" value="Genomic_DNA"/>
</dbReference>
<feature type="domain" description="Prephenate dehydratase" evidence="21">
    <location>
        <begin position="116"/>
        <end position="290"/>
    </location>
</feature>
<keyword evidence="11" id="KW-0057">Aromatic amino acid biosynthesis</keyword>
<name>A0A7C4LLJ9_9PLAN</name>
<dbReference type="SUPFAM" id="SSF53850">
    <property type="entry name" value="Periplasmic binding protein-like II"/>
    <property type="match status" value="1"/>
</dbReference>
<keyword evidence="9" id="KW-0963">Cytoplasm</keyword>
<evidence type="ECO:0000256" key="19">
    <source>
        <dbReference type="PIRSR" id="PIRSR001500-2"/>
    </source>
</evidence>
<dbReference type="InterPro" id="IPR036263">
    <property type="entry name" value="Chorismate_II_sf"/>
</dbReference>
<dbReference type="PROSITE" id="PS51171">
    <property type="entry name" value="PREPHENATE_DEHYDR_3"/>
    <property type="match status" value="1"/>
</dbReference>
<organism evidence="23">
    <name type="scientific">Schlesneria paludicola</name>
    <dbReference type="NCBI Taxonomy" id="360056"/>
    <lineage>
        <taxon>Bacteria</taxon>
        <taxon>Pseudomonadati</taxon>
        <taxon>Planctomycetota</taxon>
        <taxon>Planctomycetia</taxon>
        <taxon>Planctomycetales</taxon>
        <taxon>Planctomycetaceae</taxon>
        <taxon>Schlesneria</taxon>
    </lineage>
</organism>
<dbReference type="GO" id="GO:0046417">
    <property type="term" value="P:chorismate metabolic process"/>
    <property type="evidence" value="ECO:0007669"/>
    <property type="project" value="InterPro"/>
</dbReference>
<feature type="region of interest" description="Disordered" evidence="20">
    <location>
        <begin position="1"/>
        <end position="38"/>
    </location>
</feature>
<keyword evidence="12" id="KW-0584">Phenylalanine biosynthesis</keyword>
<dbReference type="UniPathway" id="UPA00121">
    <property type="reaction ID" value="UER00345"/>
</dbReference>
<dbReference type="Gene3D" id="3.30.70.260">
    <property type="match status" value="1"/>
</dbReference>
<dbReference type="EC" id="5.4.99.5" evidence="6"/>
<dbReference type="EC" id="4.2.1.51" evidence="7"/>
<evidence type="ECO:0000313" key="23">
    <source>
        <dbReference type="EMBL" id="HGT39755.1"/>
    </source>
</evidence>
<keyword evidence="14 23" id="KW-0456">Lyase</keyword>
<evidence type="ECO:0000256" key="10">
    <source>
        <dbReference type="ARBA" id="ARBA00022605"/>
    </source>
</evidence>
<evidence type="ECO:0000256" key="13">
    <source>
        <dbReference type="ARBA" id="ARBA00023235"/>
    </source>
</evidence>
<dbReference type="InterPro" id="IPR036979">
    <property type="entry name" value="CM_dom_sf"/>
</dbReference>
<dbReference type="InterPro" id="IPR002701">
    <property type="entry name" value="CM_II_prokaryot"/>
</dbReference>
<dbReference type="PROSITE" id="PS51671">
    <property type="entry name" value="ACT"/>
    <property type="match status" value="1"/>
</dbReference>
<dbReference type="SUPFAM" id="SSF55021">
    <property type="entry name" value="ACT-like"/>
    <property type="match status" value="1"/>
</dbReference>
<comment type="catalytic activity">
    <reaction evidence="1">
        <text>chorismate = prephenate</text>
        <dbReference type="Rhea" id="RHEA:13897"/>
        <dbReference type="ChEBI" id="CHEBI:29748"/>
        <dbReference type="ChEBI" id="CHEBI:29934"/>
        <dbReference type="EC" id="5.4.99.5"/>
    </reaction>
</comment>
<feature type="site" description="Essential for prephenate dehydratase activity" evidence="19">
    <location>
        <position position="283"/>
    </location>
</feature>
<dbReference type="SUPFAM" id="SSF48600">
    <property type="entry name" value="Chorismate mutase II"/>
    <property type="match status" value="1"/>
</dbReference>
<evidence type="ECO:0000256" key="18">
    <source>
        <dbReference type="ARBA" id="ARBA00047848"/>
    </source>
</evidence>
<dbReference type="Gene3D" id="1.20.59.10">
    <property type="entry name" value="Chorismate mutase"/>
    <property type="match status" value="1"/>
</dbReference>
<comment type="pathway">
    <text evidence="5">Metabolic intermediate biosynthesis; prephenate biosynthesis; prephenate from chorismate: step 1/1.</text>
</comment>
<keyword evidence="13" id="KW-0413">Isomerase</keyword>
<evidence type="ECO:0000259" key="21">
    <source>
        <dbReference type="PROSITE" id="PS51171"/>
    </source>
</evidence>
<dbReference type="PANTHER" id="PTHR21022">
    <property type="entry name" value="PREPHENATE DEHYDRATASE P PROTEIN"/>
    <property type="match status" value="1"/>
</dbReference>
<evidence type="ECO:0000256" key="5">
    <source>
        <dbReference type="ARBA" id="ARBA00004817"/>
    </source>
</evidence>
<dbReference type="GO" id="GO:0005737">
    <property type="term" value="C:cytoplasm"/>
    <property type="evidence" value="ECO:0007669"/>
    <property type="project" value="UniProtKB-SubCell"/>
</dbReference>
<keyword evidence="15" id="KW-0511">Multifunctional enzyme</keyword>
<evidence type="ECO:0000256" key="7">
    <source>
        <dbReference type="ARBA" id="ARBA00013147"/>
    </source>
</evidence>
<evidence type="ECO:0000256" key="17">
    <source>
        <dbReference type="ARBA" id="ARBA00031520"/>
    </source>
</evidence>
<evidence type="ECO:0000256" key="11">
    <source>
        <dbReference type="ARBA" id="ARBA00023141"/>
    </source>
</evidence>
<evidence type="ECO:0000256" key="8">
    <source>
        <dbReference type="ARBA" id="ARBA00014401"/>
    </source>
</evidence>
<evidence type="ECO:0000256" key="16">
    <source>
        <dbReference type="ARBA" id="ARBA00031175"/>
    </source>
</evidence>